<gene>
    <name evidence="2" type="ORF">VNI00_015963</name>
</gene>
<feature type="region of interest" description="Disordered" evidence="1">
    <location>
        <begin position="45"/>
        <end position="88"/>
    </location>
</feature>
<name>A0AAW0BIN4_9AGAR</name>
<dbReference type="AlphaFoldDB" id="A0AAW0BIN4"/>
<feature type="compositionally biased region" description="Gly residues" evidence="1">
    <location>
        <begin position="48"/>
        <end position="61"/>
    </location>
</feature>
<sequence>MRFPLIATRKSLFNRHKLSPRAGGGGGGRGWGSAGGRAGSSCASSCGRSGGASGSRSGSGGTASFHTVPDGQLFAGRTEGGGRRSQIYGTREYGSGYPGITGRGVSGRGFPFYFWPVVWGGAAGAGGAAYLHSAEYGSPYNSSRPGGPLMTATFVSSTALSTFGLVADNTTVVALIQEVTKECESKHLNTLSSSKAPRAYVSSPRPESVVQYYRASSVALTLEGYNNSAALSPDEGTPDTPLPSNIDTILMNCLNQTIGDNAPLDSGAEARCVVPKVGLIALLWIILHLAGVDKAFFLLTHDPLIWRRFLERLNLPIPPIRPNFRYTLDATDFEIEELVTKAVRADDNWRKPNPKLSHKEVAHAFQQVLEMKLLPGGRFLVASIKDANSYRYWLSIYCLDHPSGLDHAPLARLELPSKAYNIQAKFMPWGGHQGIMLMYCVRRAENGDYRGLDPSEFTAATDREPPYPLVYDLKVFHVSLEALELMSDPTVNPKSEKHRARVASLGPPFQSVFYRLGNRFPVQHPSIFEYNDHAYALYSERNIIRLFDLSAAKRYSMALSRDTNFQTLIHIISGIRVLPDINKLLVVRTIQTRVLRNEHTDLHVIEVYDIPNETLDTNNDEQPPLVNAQDRRKDKAPLSPISIYARTFHPKGLLHYEIFPVWKDGKWDYILDAVIPQTVHRSEPNQAHIIPGIYRSLVYTTPGEDRSGNPKLLGLRRYFNPRYAPDSYEPYKHVESLFVPVLGKERYPAPKLLFTSFEACDPTYNGVAEQGLSAITLG</sequence>
<proteinExistence type="predicted"/>
<organism evidence="2 3">
    <name type="scientific">Paramarasmius palmivorus</name>
    <dbReference type="NCBI Taxonomy" id="297713"/>
    <lineage>
        <taxon>Eukaryota</taxon>
        <taxon>Fungi</taxon>
        <taxon>Dikarya</taxon>
        <taxon>Basidiomycota</taxon>
        <taxon>Agaricomycotina</taxon>
        <taxon>Agaricomycetes</taxon>
        <taxon>Agaricomycetidae</taxon>
        <taxon>Agaricales</taxon>
        <taxon>Marasmiineae</taxon>
        <taxon>Marasmiaceae</taxon>
        <taxon>Paramarasmius</taxon>
    </lineage>
</organism>
<keyword evidence="3" id="KW-1185">Reference proteome</keyword>
<dbReference type="Proteomes" id="UP001383192">
    <property type="component" value="Unassembled WGS sequence"/>
</dbReference>
<accession>A0AAW0BIN4</accession>
<protein>
    <submittedName>
        <fullName evidence="2">Uncharacterized protein</fullName>
    </submittedName>
</protein>
<evidence type="ECO:0000256" key="1">
    <source>
        <dbReference type="SAM" id="MobiDB-lite"/>
    </source>
</evidence>
<evidence type="ECO:0000313" key="3">
    <source>
        <dbReference type="Proteomes" id="UP001383192"/>
    </source>
</evidence>
<dbReference type="EMBL" id="JAYKXP010000114">
    <property type="protein sequence ID" value="KAK7025435.1"/>
    <property type="molecule type" value="Genomic_DNA"/>
</dbReference>
<evidence type="ECO:0000313" key="2">
    <source>
        <dbReference type="EMBL" id="KAK7025435.1"/>
    </source>
</evidence>
<comment type="caution">
    <text evidence="2">The sequence shown here is derived from an EMBL/GenBank/DDBJ whole genome shotgun (WGS) entry which is preliminary data.</text>
</comment>
<reference evidence="2 3" key="1">
    <citation type="submission" date="2024-01" db="EMBL/GenBank/DDBJ databases">
        <title>A draft genome for a cacao thread blight-causing isolate of Paramarasmius palmivorus.</title>
        <authorList>
            <person name="Baruah I.K."/>
            <person name="Bukari Y."/>
            <person name="Amoako-Attah I."/>
            <person name="Meinhardt L.W."/>
            <person name="Bailey B.A."/>
            <person name="Cohen S.P."/>
        </authorList>
    </citation>
    <scope>NUCLEOTIDE SEQUENCE [LARGE SCALE GENOMIC DNA]</scope>
    <source>
        <strain evidence="2 3">GH-12</strain>
    </source>
</reference>